<comment type="caution">
    <text evidence="1">The sequence shown here is derived from an EMBL/GenBank/DDBJ whole genome shotgun (WGS) entry which is preliminary data.</text>
</comment>
<proteinExistence type="predicted"/>
<dbReference type="EMBL" id="JAXIOK010000019">
    <property type="protein sequence ID" value="KAK4748568.1"/>
    <property type="molecule type" value="Genomic_DNA"/>
</dbReference>
<sequence>MLFTITGPERAARDCLDGRWKLQQDLFSSDVGTNWGHLQLEKAHAEAHILTVMDAEMVAALGTLERPGCVTVHLVAAPIRLVQL</sequence>
<evidence type="ECO:0000313" key="2">
    <source>
        <dbReference type="Proteomes" id="UP001345219"/>
    </source>
</evidence>
<protein>
    <submittedName>
        <fullName evidence="1">Uncharacterized protein</fullName>
    </submittedName>
</protein>
<dbReference type="Proteomes" id="UP001345219">
    <property type="component" value="Chromosome 12"/>
</dbReference>
<name>A0AAN7JM43_9MYRT</name>
<dbReference type="AlphaFoldDB" id="A0AAN7JM43"/>
<evidence type="ECO:0000313" key="1">
    <source>
        <dbReference type="EMBL" id="KAK4748568.1"/>
    </source>
</evidence>
<reference evidence="1 2" key="1">
    <citation type="journal article" date="2023" name="Hortic Res">
        <title>Pangenome of water caltrop reveals structural variations and asymmetric subgenome divergence after allopolyploidization.</title>
        <authorList>
            <person name="Zhang X."/>
            <person name="Chen Y."/>
            <person name="Wang L."/>
            <person name="Yuan Y."/>
            <person name="Fang M."/>
            <person name="Shi L."/>
            <person name="Lu R."/>
            <person name="Comes H.P."/>
            <person name="Ma Y."/>
            <person name="Chen Y."/>
            <person name="Huang G."/>
            <person name="Zhou Y."/>
            <person name="Zheng Z."/>
            <person name="Qiu Y."/>
        </authorList>
    </citation>
    <scope>NUCLEOTIDE SEQUENCE [LARGE SCALE GENOMIC DNA]</scope>
    <source>
        <tissue evidence="1">Roots</tissue>
    </source>
</reference>
<gene>
    <name evidence="1" type="ORF">SAY87_015154</name>
</gene>
<organism evidence="1 2">
    <name type="scientific">Trapa incisa</name>
    <dbReference type="NCBI Taxonomy" id="236973"/>
    <lineage>
        <taxon>Eukaryota</taxon>
        <taxon>Viridiplantae</taxon>
        <taxon>Streptophyta</taxon>
        <taxon>Embryophyta</taxon>
        <taxon>Tracheophyta</taxon>
        <taxon>Spermatophyta</taxon>
        <taxon>Magnoliopsida</taxon>
        <taxon>eudicotyledons</taxon>
        <taxon>Gunneridae</taxon>
        <taxon>Pentapetalae</taxon>
        <taxon>rosids</taxon>
        <taxon>malvids</taxon>
        <taxon>Myrtales</taxon>
        <taxon>Lythraceae</taxon>
        <taxon>Trapa</taxon>
    </lineage>
</organism>
<keyword evidence="2" id="KW-1185">Reference proteome</keyword>
<accession>A0AAN7JM43</accession>